<feature type="domain" description="CCHC-type" evidence="3">
    <location>
        <begin position="239"/>
        <end position="254"/>
    </location>
</feature>
<dbReference type="OrthoDB" id="1300414at2759"/>
<evidence type="ECO:0000256" key="2">
    <source>
        <dbReference type="SAM" id="MobiDB-lite"/>
    </source>
</evidence>
<evidence type="ECO:0000313" key="4">
    <source>
        <dbReference type="EMBL" id="GFZ06732.1"/>
    </source>
</evidence>
<gene>
    <name evidence="4" type="ORF">Acr_18g0009020</name>
</gene>
<dbReference type="Proteomes" id="UP000585474">
    <property type="component" value="Unassembled WGS sequence"/>
</dbReference>
<organism evidence="4 5">
    <name type="scientific">Actinidia rufa</name>
    <dbReference type="NCBI Taxonomy" id="165716"/>
    <lineage>
        <taxon>Eukaryota</taxon>
        <taxon>Viridiplantae</taxon>
        <taxon>Streptophyta</taxon>
        <taxon>Embryophyta</taxon>
        <taxon>Tracheophyta</taxon>
        <taxon>Spermatophyta</taxon>
        <taxon>Magnoliopsida</taxon>
        <taxon>eudicotyledons</taxon>
        <taxon>Gunneridae</taxon>
        <taxon>Pentapetalae</taxon>
        <taxon>asterids</taxon>
        <taxon>Ericales</taxon>
        <taxon>Actinidiaceae</taxon>
        <taxon>Actinidia</taxon>
    </lineage>
</organism>
<proteinExistence type="predicted"/>
<comment type="caution">
    <text evidence="4">The sequence shown here is derived from an EMBL/GenBank/DDBJ whole genome shotgun (WGS) entry which is preliminary data.</text>
</comment>
<keyword evidence="1" id="KW-0479">Metal-binding</keyword>
<feature type="compositionally biased region" description="Low complexity" evidence="2">
    <location>
        <begin position="262"/>
        <end position="281"/>
    </location>
</feature>
<feature type="compositionally biased region" description="Low complexity" evidence="2">
    <location>
        <begin position="9"/>
        <end position="19"/>
    </location>
</feature>
<sequence length="296" mass="32255">MPPRRVVRRGTTARGGQNARRGRNEWANDEGSQHGGNLGNQNDRREQNVEQPRLQPPPNTRLTDFMASLTAHMAQAPRANTSNRAMEVVREFRKLNPPMFDGVSSDPLVADHWLSEIRKLFDVLDVTEDALARNLEASGVNKKNTRPPTTTVSATTGSSEVVSGNYGNQNKKRQGELLQFSRNRSTFRAPISSSFGVNSSRPPMTCHQYGQPGHICTHCPNLKTFPPPPSRVQGAPGACFGCGGFGHIARFCPQQGGTRSESGSVQQSRPSSGSGRPPQRGAHTQSHYHQTTSGHG</sequence>
<dbReference type="InterPro" id="IPR036875">
    <property type="entry name" value="Znf_CCHC_sf"/>
</dbReference>
<keyword evidence="1" id="KW-0862">Zinc</keyword>
<name>A0A7J0G7N0_9ERIC</name>
<feature type="compositionally biased region" description="Polar residues" evidence="2">
    <location>
        <begin position="282"/>
        <end position="296"/>
    </location>
</feature>
<dbReference type="Gene3D" id="4.10.60.10">
    <property type="entry name" value="Zinc finger, CCHC-type"/>
    <property type="match status" value="1"/>
</dbReference>
<keyword evidence="5" id="KW-1185">Reference proteome</keyword>
<dbReference type="EMBL" id="BJWL01000018">
    <property type="protein sequence ID" value="GFZ06732.1"/>
    <property type="molecule type" value="Genomic_DNA"/>
</dbReference>
<feature type="compositionally biased region" description="Low complexity" evidence="2">
    <location>
        <begin position="149"/>
        <end position="163"/>
    </location>
</feature>
<accession>A0A7J0G7N0</accession>
<dbReference type="SMART" id="SM00343">
    <property type="entry name" value="ZnF_C2HC"/>
    <property type="match status" value="2"/>
</dbReference>
<protein>
    <recommendedName>
        <fullName evidence="3">CCHC-type domain-containing protein</fullName>
    </recommendedName>
</protein>
<dbReference type="PROSITE" id="PS50158">
    <property type="entry name" value="ZF_CCHC"/>
    <property type="match status" value="1"/>
</dbReference>
<dbReference type="InterPro" id="IPR001878">
    <property type="entry name" value="Znf_CCHC"/>
</dbReference>
<feature type="region of interest" description="Disordered" evidence="2">
    <location>
        <begin position="253"/>
        <end position="296"/>
    </location>
</feature>
<feature type="region of interest" description="Disordered" evidence="2">
    <location>
        <begin position="140"/>
        <end position="172"/>
    </location>
</feature>
<dbReference type="GO" id="GO:0008270">
    <property type="term" value="F:zinc ion binding"/>
    <property type="evidence" value="ECO:0007669"/>
    <property type="project" value="UniProtKB-KW"/>
</dbReference>
<evidence type="ECO:0000259" key="3">
    <source>
        <dbReference type="PROSITE" id="PS50158"/>
    </source>
</evidence>
<evidence type="ECO:0000313" key="5">
    <source>
        <dbReference type="Proteomes" id="UP000585474"/>
    </source>
</evidence>
<dbReference type="SUPFAM" id="SSF57756">
    <property type="entry name" value="Retrovirus zinc finger-like domains"/>
    <property type="match status" value="1"/>
</dbReference>
<dbReference type="AlphaFoldDB" id="A0A7J0G7N0"/>
<dbReference type="GO" id="GO:0003676">
    <property type="term" value="F:nucleic acid binding"/>
    <property type="evidence" value="ECO:0007669"/>
    <property type="project" value="InterPro"/>
</dbReference>
<keyword evidence="1" id="KW-0863">Zinc-finger</keyword>
<evidence type="ECO:0000256" key="1">
    <source>
        <dbReference type="PROSITE-ProRule" id="PRU00047"/>
    </source>
</evidence>
<feature type="region of interest" description="Disordered" evidence="2">
    <location>
        <begin position="1"/>
        <end position="60"/>
    </location>
</feature>
<reference evidence="4 5" key="1">
    <citation type="submission" date="2019-07" db="EMBL/GenBank/DDBJ databases">
        <title>De Novo Assembly of kiwifruit Actinidia rufa.</title>
        <authorList>
            <person name="Sugita-Konishi S."/>
            <person name="Sato K."/>
            <person name="Mori E."/>
            <person name="Abe Y."/>
            <person name="Kisaki G."/>
            <person name="Hamano K."/>
            <person name="Suezawa K."/>
            <person name="Otani M."/>
            <person name="Fukuda T."/>
            <person name="Manabe T."/>
            <person name="Gomi K."/>
            <person name="Tabuchi M."/>
            <person name="Akimitsu K."/>
            <person name="Kataoka I."/>
        </authorList>
    </citation>
    <scope>NUCLEOTIDE SEQUENCE [LARGE SCALE GENOMIC DNA]</scope>
    <source>
        <strain evidence="5">cv. Fuchu</strain>
    </source>
</reference>